<protein>
    <recommendedName>
        <fullName evidence="4">Extracellular repeat, HAF family</fullName>
    </recommendedName>
</protein>
<comment type="caution">
    <text evidence="2">The sequence shown here is derived from an EMBL/GenBank/DDBJ whole genome shotgun (WGS) entry which is preliminary data.</text>
</comment>
<keyword evidence="1" id="KW-0732">Signal</keyword>
<accession>A0ABX2FEC5</accession>
<feature type="chain" id="PRO_5047505259" description="Extracellular repeat, HAF family" evidence="1">
    <location>
        <begin position="26"/>
        <end position="318"/>
    </location>
</feature>
<gene>
    <name evidence="2" type="ORF">GC106_63460</name>
</gene>
<feature type="signal peptide" evidence="1">
    <location>
        <begin position="1"/>
        <end position="25"/>
    </location>
</feature>
<evidence type="ECO:0000313" key="2">
    <source>
        <dbReference type="EMBL" id="NRN69090.1"/>
    </source>
</evidence>
<evidence type="ECO:0000313" key="3">
    <source>
        <dbReference type="Proteomes" id="UP000763557"/>
    </source>
</evidence>
<dbReference type="EMBL" id="JAAATY010000024">
    <property type="protein sequence ID" value="NRN69090.1"/>
    <property type="molecule type" value="Genomic_DNA"/>
</dbReference>
<organism evidence="2 3">
    <name type="scientific">Kibdelosporangium persicum</name>
    <dbReference type="NCBI Taxonomy" id="2698649"/>
    <lineage>
        <taxon>Bacteria</taxon>
        <taxon>Bacillati</taxon>
        <taxon>Actinomycetota</taxon>
        <taxon>Actinomycetes</taxon>
        <taxon>Pseudonocardiales</taxon>
        <taxon>Pseudonocardiaceae</taxon>
        <taxon>Kibdelosporangium</taxon>
    </lineage>
</organism>
<name>A0ABX2FEC5_9PSEU</name>
<proteinExistence type="predicted"/>
<sequence>MRKSVRLLAGVIVTLGLVLPATAEAQTACTWQRTELPLPPGHSMPEVRGIGGDYAVGQINSPAPGIVRWHNGAATLIGLPTTEPDFFGAPIDVGADGTVLAALTPLTAPGAGRPYVTKPDGTHKFLADPAAGWAGTAVAINGRGDVVGYASGPEGVRIALWTGPDYGPPRLFGNTVPAGIDDSGVIVTRYGARYVTPGFAWPLAKPAGATGVYVQSYDNGLAVGWTTFNGGDHLLLWNPDGSLRYSLPDGLGYSANAQGTVLGTVSGSFDAHLWRAGLRVPLPDPSPLYYSTFVTGRDTLVGTYIENSTLRAAEWSCG</sequence>
<evidence type="ECO:0000256" key="1">
    <source>
        <dbReference type="SAM" id="SignalP"/>
    </source>
</evidence>
<reference evidence="2 3" key="1">
    <citation type="submission" date="2020-01" db="EMBL/GenBank/DDBJ databases">
        <title>Kibdelosporangium persica a novel Actinomycetes from a hot desert in Iran.</title>
        <authorList>
            <person name="Safaei N."/>
            <person name="Zaburannyi N."/>
            <person name="Mueller R."/>
            <person name="Wink J."/>
        </authorList>
    </citation>
    <scope>NUCLEOTIDE SEQUENCE [LARGE SCALE GENOMIC DNA]</scope>
    <source>
        <strain evidence="2 3">4NS15</strain>
    </source>
</reference>
<dbReference type="Proteomes" id="UP000763557">
    <property type="component" value="Unassembled WGS sequence"/>
</dbReference>
<keyword evidence="3" id="KW-1185">Reference proteome</keyword>
<evidence type="ECO:0008006" key="4">
    <source>
        <dbReference type="Google" id="ProtNLM"/>
    </source>
</evidence>